<dbReference type="EMBL" id="JAANQT010000698">
    <property type="protein sequence ID" value="KAG1309017.1"/>
    <property type="molecule type" value="Genomic_DNA"/>
</dbReference>
<keyword evidence="1" id="KW-0175">Coiled coil</keyword>
<dbReference type="Proteomes" id="UP000716291">
    <property type="component" value="Unassembled WGS sequence"/>
</dbReference>
<proteinExistence type="predicted"/>
<evidence type="ECO:0008006" key="4">
    <source>
        <dbReference type="Google" id="ProtNLM"/>
    </source>
</evidence>
<sequence length="192" mass="23131">MTEQYEKYLQQTQEVEKLLASIKALELIKQNKKLQDTVEQTFDLYKHNHNERHDSLENELYELKVKEAEIIQEYHELCQRNEKFKKEQEKLEKNTRRQEVDMDEITREIELLEKQIQEVDKYQLSATTVPYTELIMALYEELGVKVIVENGQETLIKLDSYDKKHTRVYNLQKQNHLINPNVIWKHISKGLK</sequence>
<gene>
    <name evidence="2" type="ORF">G6F64_005625</name>
</gene>
<dbReference type="OrthoDB" id="2231406at2759"/>
<comment type="caution">
    <text evidence="2">The sequence shown here is derived from an EMBL/GenBank/DDBJ whole genome shotgun (WGS) entry which is preliminary data.</text>
</comment>
<organism evidence="2 3">
    <name type="scientific">Rhizopus oryzae</name>
    <name type="common">Mucormycosis agent</name>
    <name type="synonym">Rhizopus arrhizus var. delemar</name>
    <dbReference type="NCBI Taxonomy" id="64495"/>
    <lineage>
        <taxon>Eukaryota</taxon>
        <taxon>Fungi</taxon>
        <taxon>Fungi incertae sedis</taxon>
        <taxon>Mucoromycota</taxon>
        <taxon>Mucoromycotina</taxon>
        <taxon>Mucoromycetes</taxon>
        <taxon>Mucorales</taxon>
        <taxon>Mucorineae</taxon>
        <taxon>Rhizopodaceae</taxon>
        <taxon>Rhizopus</taxon>
    </lineage>
</organism>
<evidence type="ECO:0000313" key="3">
    <source>
        <dbReference type="Proteomes" id="UP000716291"/>
    </source>
</evidence>
<dbReference type="AlphaFoldDB" id="A0A9P7BSB3"/>
<keyword evidence="3" id="KW-1185">Reference proteome</keyword>
<reference evidence="2" key="1">
    <citation type="journal article" date="2020" name="Microb. Genom.">
        <title>Genetic diversity of clinical and environmental Mucorales isolates obtained from an investigation of mucormycosis cases among solid organ transplant recipients.</title>
        <authorList>
            <person name="Nguyen M.H."/>
            <person name="Kaul D."/>
            <person name="Muto C."/>
            <person name="Cheng S.J."/>
            <person name="Richter R.A."/>
            <person name="Bruno V.M."/>
            <person name="Liu G."/>
            <person name="Beyhan S."/>
            <person name="Sundermann A.J."/>
            <person name="Mounaud S."/>
            <person name="Pasculle A.W."/>
            <person name="Nierman W.C."/>
            <person name="Driscoll E."/>
            <person name="Cumbie R."/>
            <person name="Clancy C.J."/>
            <person name="Dupont C.L."/>
        </authorList>
    </citation>
    <scope>NUCLEOTIDE SEQUENCE</scope>
    <source>
        <strain evidence="2">GL11</strain>
    </source>
</reference>
<accession>A0A9P7BSB3</accession>
<evidence type="ECO:0000256" key="1">
    <source>
        <dbReference type="SAM" id="Coils"/>
    </source>
</evidence>
<feature type="coiled-coil region" evidence="1">
    <location>
        <begin position="46"/>
        <end position="122"/>
    </location>
</feature>
<evidence type="ECO:0000313" key="2">
    <source>
        <dbReference type="EMBL" id="KAG1309017.1"/>
    </source>
</evidence>
<protein>
    <recommendedName>
        <fullName evidence="4">Kinetochore protein Spc24</fullName>
    </recommendedName>
</protein>
<name>A0A9P7BSB3_RHIOR</name>